<name>A0A376JSV3_ECOLX</name>
<sequence length="76" mass="8204">MILLAVPFTFSAPRSPGMGSRLAVGVIVGLLTWISYQIMVNLGLLFALSAPVTALGLPVAFVLVALSLVYWYDRQH</sequence>
<reference evidence="2 3" key="1">
    <citation type="submission" date="2018-06" db="EMBL/GenBank/DDBJ databases">
        <authorList>
            <consortium name="Pathogen Informatics"/>
            <person name="Doyle S."/>
        </authorList>
    </citation>
    <scope>NUCLEOTIDE SEQUENCE [LARGE SCALE GENOMIC DNA]</scope>
    <source>
        <strain evidence="2 3">NCTC10764</strain>
    </source>
</reference>
<dbReference type="EMBL" id="UFZL01000002">
    <property type="protein sequence ID" value="STE73462.1"/>
    <property type="molecule type" value="Genomic_DNA"/>
</dbReference>
<accession>A0A376JSV3</accession>
<protein>
    <submittedName>
        <fullName evidence="2">Putative permease</fullName>
    </submittedName>
</protein>
<keyword evidence="1" id="KW-0812">Transmembrane</keyword>
<proteinExistence type="predicted"/>
<dbReference type="Proteomes" id="UP000255201">
    <property type="component" value="Unassembled WGS sequence"/>
</dbReference>
<keyword evidence="1" id="KW-0472">Membrane</keyword>
<evidence type="ECO:0000313" key="3">
    <source>
        <dbReference type="Proteomes" id="UP000255201"/>
    </source>
</evidence>
<feature type="transmembrane region" description="Helical" evidence="1">
    <location>
        <begin position="21"/>
        <end position="39"/>
    </location>
</feature>
<evidence type="ECO:0000256" key="1">
    <source>
        <dbReference type="SAM" id="Phobius"/>
    </source>
</evidence>
<keyword evidence="1" id="KW-1133">Transmembrane helix</keyword>
<evidence type="ECO:0000313" key="2">
    <source>
        <dbReference type="EMBL" id="STE73462.1"/>
    </source>
</evidence>
<gene>
    <name evidence="2" type="ORF">NCTC10764_04216</name>
</gene>
<organism evidence="2 3">
    <name type="scientific">Escherichia coli</name>
    <dbReference type="NCBI Taxonomy" id="562"/>
    <lineage>
        <taxon>Bacteria</taxon>
        <taxon>Pseudomonadati</taxon>
        <taxon>Pseudomonadota</taxon>
        <taxon>Gammaproteobacteria</taxon>
        <taxon>Enterobacterales</taxon>
        <taxon>Enterobacteriaceae</taxon>
        <taxon>Escherichia</taxon>
    </lineage>
</organism>
<feature type="transmembrane region" description="Helical" evidence="1">
    <location>
        <begin position="45"/>
        <end position="72"/>
    </location>
</feature>
<dbReference type="AlphaFoldDB" id="A0A376JSV3"/>